<keyword evidence="2" id="KW-0863">Zinc-finger</keyword>
<feature type="domain" description="EF-hand" evidence="6">
    <location>
        <begin position="59"/>
        <end position="87"/>
    </location>
</feature>
<feature type="compositionally biased region" description="Pro residues" evidence="5">
    <location>
        <begin position="153"/>
        <end position="167"/>
    </location>
</feature>
<protein>
    <submittedName>
        <fullName evidence="8">Uncharacterized protein LOC104751441 isoform X1</fullName>
    </submittedName>
    <submittedName>
        <fullName evidence="9">Uncharacterized protein LOC104751443 isoform X1</fullName>
    </submittedName>
</protein>
<dbReference type="InterPro" id="IPR043145">
    <property type="entry name" value="Znf_ZZ_sf"/>
</dbReference>
<feature type="domain" description="EF-hand" evidence="6">
    <location>
        <begin position="18"/>
        <end position="53"/>
    </location>
</feature>
<keyword evidence="7" id="KW-1185">Reference proteome</keyword>
<reference evidence="7" key="1">
    <citation type="journal article" date="1997" name="Nucleic Acids Res.">
        <title>tRNAscan-SE: a program for improved detection of transfer RNA genes in genomic sequence.</title>
        <authorList>
            <person name="Lowe T.M."/>
            <person name="Eddy S.R."/>
        </authorList>
    </citation>
    <scope>NUCLEOTIDE SEQUENCE [LARGE SCALE GENOMIC DNA]</scope>
    <source>
        <strain evidence="7">r\DH55</strain>
    </source>
</reference>
<proteinExistence type="predicted"/>
<evidence type="ECO:0000313" key="7">
    <source>
        <dbReference type="Proteomes" id="UP000694864"/>
    </source>
</evidence>
<evidence type="ECO:0000256" key="4">
    <source>
        <dbReference type="ARBA" id="ARBA00022837"/>
    </source>
</evidence>
<evidence type="ECO:0000259" key="6">
    <source>
        <dbReference type="PROSITE" id="PS50222"/>
    </source>
</evidence>
<keyword evidence="4" id="KW-0106">Calcium</keyword>
<evidence type="ECO:0000256" key="1">
    <source>
        <dbReference type="ARBA" id="ARBA00022723"/>
    </source>
</evidence>
<dbReference type="PROSITE" id="PS50222">
    <property type="entry name" value="EF_HAND_2"/>
    <property type="match status" value="2"/>
</dbReference>
<feature type="region of interest" description="Disordered" evidence="5">
    <location>
        <begin position="148"/>
        <end position="185"/>
    </location>
</feature>
<dbReference type="SUPFAM" id="SSF47473">
    <property type="entry name" value="EF-hand"/>
    <property type="match status" value="1"/>
</dbReference>
<dbReference type="Proteomes" id="UP000694864">
    <property type="component" value="Chromosome 16"/>
</dbReference>
<dbReference type="InterPro" id="IPR018247">
    <property type="entry name" value="EF_Hand_1_Ca_BS"/>
</dbReference>
<evidence type="ECO:0000313" key="9">
    <source>
        <dbReference type="RefSeq" id="XP_010471686.1"/>
    </source>
</evidence>
<gene>
    <name evidence="8" type="primary">LOC104751441</name>
    <name evidence="9" type="synonym">LOC104751443</name>
</gene>
<dbReference type="Pfam" id="PF13202">
    <property type="entry name" value="EF-hand_5"/>
    <property type="match status" value="2"/>
</dbReference>
<keyword evidence="3" id="KW-0862">Zinc</keyword>
<dbReference type="GeneID" id="104751441"/>
<evidence type="ECO:0000256" key="5">
    <source>
        <dbReference type="SAM" id="MobiDB-lite"/>
    </source>
</evidence>
<dbReference type="PROSITE" id="PS00018">
    <property type="entry name" value="EF_HAND_1"/>
    <property type="match status" value="2"/>
</dbReference>
<reference evidence="7" key="2">
    <citation type="journal article" date="2014" name="Nat. Commun.">
        <title>The emerging biofuel crop Camelina sativa retains a highly undifferentiated hexaploid genome structure.</title>
        <authorList>
            <person name="Kagale S."/>
            <person name="Koh C."/>
            <person name="Nixon J."/>
            <person name="Bollina V."/>
            <person name="Clarke W.E."/>
            <person name="Tuteja R."/>
            <person name="Spillane C."/>
            <person name="Robinson S.J."/>
            <person name="Links M.G."/>
            <person name="Clarke C."/>
            <person name="Higgins E.E."/>
            <person name="Huebert T."/>
            <person name="Sharpe A.G."/>
            <person name="Parkin I.A."/>
        </authorList>
    </citation>
    <scope>NUCLEOTIDE SEQUENCE [LARGE SCALE GENOMIC DNA]</scope>
    <source>
        <strain evidence="7">r\DH55</strain>
    </source>
</reference>
<evidence type="ECO:0000313" key="8">
    <source>
        <dbReference type="RefSeq" id="XP_010471683.1"/>
    </source>
</evidence>
<dbReference type="SMART" id="SM00054">
    <property type="entry name" value="EFh"/>
    <property type="match status" value="2"/>
</dbReference>
<dbReference type="InterPro" id="IPR011992">
    <property type="entry name" value="EF-hand-dom_pair"/>
</dbReference>
<evidence type="ECO:0000256" key="3">
    <source>
        <dbReference type="ARBA" id="ARBA00022833"/>
    </source>
</evidence>
<dbReference type="Gene3D" id="1.10.238.10">
    <property type="entry name" value="EF-hand"/>
    <property type="match status" value="1"/>
</dbReference>
<reference evidence="8 9" key="3">
    <citation type="submission" date="2025-05" db="UniProtKB">
        <authorList>
            <consortium name="RefSeq"/>
        </authorList>
    </citation>
    <scope>IDENTIFICATION</scope>
    <source>
        <tissue evidence="8 9">Leaf</tissue>
    </source>
</reference>
<dbReference type="InterPro" id="IPR002048">
    <property type="entry name" value="EF_hand_dom"/>
</dbReference>
<sequence length="209" mass="23423">MEELREAAVAYYNNGTEEQKNLARQFFRAMDVDGNGRVSLREYTDFLGKTAGLASFHPEMFPTLDQNGDGQLDFTEVLTLYYVARTHTVCCDVCLHALSGLYFTCVTCFESKCGDDTFDLCVKCYKRQAYSHPHRLFLDSNVLLRAKRSNDPLQPPPQSPQQPPPQSPQQQHDDEQPEEESEVGWSDALEAMDVALTVGGAAVVLCTIM</sequence>
<keyword evidence="1" id="KW-0479">Metal-binding</keyword>
<dbReference type="SUPFAM" id="SSF57850">
    <property type="entry name" value="RING/U-box"/>
    <property type="match status" value="1"/>
</dbReference>
<evidence type="ECO:0000256" key="2">
    <source>
        <dbReference type="ARBA" id="ARBA00022771"/>
    </source>
</evidence>
<dbReference type="RefSeq" id="XP_010471686.1">
    <property type="nucleotide sequence ID" value="XM_010473384.2"/>
</dbReference>
<accession>A0ABM0WIU0</accession>
<dbReference type="GeneID" id="104751443"/>
<dbReference type="Gene3D" id="3.30.60.90">
    <property type="match status" value="1"/>
</dbReference>
<name>A0ABM0WIU0_CAMSA</name>
<organism evidence="7 8">
    <name type="scientific">Camelina sativa</name>
    <name type="common">False flax</name>
    <name type="synonym">Myagrum sativum</name>
    <dbReference type="NCBI Taxonomy" id="90675"/>
    <lineage>
        <taxon>Eukaryota</taxon>
        <taxon>Viridiplantae</taxon>
        <taxon>Streptophyta</taxon>
        <taxon>Embryophyta</taxon>
        <taxon>Tracheophyta</taxon>
        <taxon>Spermatophyta</taxon>
        <taxon>Magnoliopsida</taxon>
        <taxon>eudicotyledons</taxon>
        <taxon>Gunneridae</taxon>
        <taxon>Pentapetalae</taxon>
        <taxon>rosids</taxon>
        <taxon>malvids</taxon>
        <taxon>Brassicales</taxon>
        <taxon>Brassicaceae</taxon>
        <taxon>Camelineae</taxon>
        <taxon>Camelina</taxon>
    </lineage>
</organism>
<dbReference type="RefSeq" id="XP_010471683.1">
    <property type="nucleotide sequence ID" value="XM_010473381.2"/>
</dbReference>